<accession>A0A401JED8</accession>
<dbReference type="GO" id="GO:0006793">
    <property type="term" value="P:phosphorus metabolic process"/>
    <property type="evidence" value="ECO:0007669"/>
    <property type="project" value="InterPro"/>
</dbReference>
<protein>
    <recommendedName>
        <fullName evidence="3">Exopolyphosphatase</fullName>
        <ecNumber evidence="2">3.6.1.11</ecNumber>
    </recommendedName>
</protein>
<reference evidence="8 9" key="1">
    <citation type="journal article" date="2019" name="Front. Microbiol.">
        <title>Genomes of Neutrophilic Sulfur-Oxidizing Chemolithoautotrophs Representing 9 Proteobacterial Species From 8 Genera.</title>
        <authorList>
            <person name="Watanabe T."/>
            <person name="Kojima H."/>
            <person name="Umezawa K."/>
            <person name="Hori C."/>
            <person name="Takasuka T.E."/>
            <person name="Kato Y."/>
            <person name="Fukui M."/>
        </authorList>
    </citation>
    <scope>NUCLEOTIDE SEQUENCE [LARGE SCALE GENOMIC DNA]</scope>
    <source>
        <strain evidence="8 9">TTN</strain>
    </source>
</reference>
<dbReference type="Proteomes" id="UP000286806">
    <property type="component" value="Unassembled WGS sequence"/>
</dbReference>
<gene>
    <name evidence="8" type="ORF">SFMTTN_1790</name>
</gene>
<dbReference type="Gene3D" id="3.30.420.150">
    <property type="entry name" value="Exopolyphosphatase. Domain 2"/>
    <property type="match status" value="1"/>
</dbReference>
<proteinExistence type="inferred from homology"/>
<dbReference type="Pfam" id="PF21447">
    <property type="entry name" value="Ppx-GppA_III"/>
    <property type="match status" value="1"/>
</dbReference>
<evidence type="ECO:0000256" key="2">
    <source>
        <dbReference type="ARBA" id="ARBA00012451"/>
    </source>
</evidence>
<comment type="caution">
    <text evidence="8">The sequence shown here is derived from an EMBL/GenBank/DDBJ whole genome shotgun (WGS) entry which is preliminary data.</text>
</comment>
<dbReference type="InterPro" id="IPR043129">
    <property type="entry name" value="ATPase_NBD"/>
</dbReference>
<comment type="catalytic activity">
    <reaction evidence="5">
        <text>[phosphate](n) + H2O = [phosphate](n-1) + phosphate + H(+)</text>
        <dbReference type="Rhea" id="RHEA:21528"/>
        <dbReference type="Rhea" id="RHEA-COMP:9859"/>
        <dbReference type="Rhea" id="RHEA-COMP:14279"/>
        <dbReference type="ChEBI" id="CHEBI:15377"/>
        <dbReference type="ChEBI" id="CHEBI:15378"/>
        <dbReference type="ChEBI" id="CHEBI:16838"/>
        <dbReference type="ChEBI" id="CHEBI:43474"/>
        <dbReference type="EC" id="3.6.1.11"/>
    </reaction>
</comment>
<evidence type="ECO:0000256" key="1">
    <source>
        <dbReference type="ARBA" id="ARBA00007125"/>
    </source>
</evidence>
<dbReference type="PANTHER" id="PTHR30005:SF0">
    <property type="entry name" value="RETROGRADE REGULATION PROTEIN 2"/>
    <property type="match status" value="1"/>
</dbReference>
<dbReference type="InterPro" id="IPR050273">
    <property type="entry name" value="GppA/Ppx_hydrolase"/>
</dbReference>
<dbReference type="PIRSF" id="PIRSF001267">
    <property type="entry name" value="Pyrophosphatase_GppA_Ppx"/>
    <property type="match status" value="1"/>
</dbReference>
<keyword evidence="9" id="KW-1185">Reference proteome</keyword>
<dbReference type="OrthoDB" id="9793035at2"/>
<keyword evidence="4" id="KW-0378">Hydrolase</keyword>
<dbReference type="InterPro" id="IPR048950">
    <property type="entry name" value="Ppx_GppA_C"/>
</dbReference>
<dbReference type="RefSeq" id="WP_124704776.1">
    <property type="nucleotide sequence ID" value="NZ_BGOW01000015.1"/>
</dbReference>
<dbReference type="PANTHER" id="PTHR30005">
    <property type="entry name" value="EXOPOLYPHOSPHATASE"/>
    <property type="match status" value="1"/>
</dbReference>
<evidence type="ECO:0000256" key="3">
    <source>
        <dbReference type="ARBA" id="ARBA00020416"/>
    </source>
</evidence>
<evidence type="ECO:0000313" key="8">
    <source>
        <dbReference type="EMBL" id="GBL45978.1"/>
    </source>
</evidence>
<dbReference type="InterPro" id="IPR022371">
    <property type="entry name" value="Exopolyphosphatase"/>
</dbReference>
<feature type="domain" description="Ppx/GppA phosphatase C-terminal" evidence="7">
    <location>
        <begin position="309"/>
        <end position="483"/>
    </location>
</feature>
<dbReference type="Gene3D" id="1.10.3210.10">
    <property type="entry name" value="Hypothetical protein af1432"/>
    <property type="match status" value="1"/>
</dbReference>
<dbReference type="SUPFAM" id="SSF53067">
    <property type="entry name" value="Actin-like ATPase domain"/>
    <property type="match status" value="2"/>
</dbReference>
<dbReference type="EC" id="3.6.1.11" evidence="2"/>
<evidence type="ECO:0000256" key="5">
    <source>
        <dbReference type="ARBA" id="ARBA00047607"/>
    </source>
</evidence>
<dbReference type="SUPFAM" id="SSF109604">
    <property type="entry name" value="HD-domain/PDEase-like"/>
    <property type="match status" value="1"/>
</dbReference>
<evidence type="ECO:0000259" key="7">
    <source>
        <dbReference type="Pfam" id="PF21447"/>
    </source>
</evidence>
<dbReference type="InterPro" id="IPR030673">
    <property type="entry name" value="PyroPPase_GppA_Ppx"/>
</dbReference>
<comment type="similarity">
    <text evidence="1">Belongs to the GppA/Ppx family.</text>
</comment>
<name>A0A401JED8_9PROT</name>
<feature type="domain" description="Ppx/GppA phosphatase N-terminal" evidence="6">
    <location>
        <begin position="22"/>
        <end position="302"/>
    </location>
</feature>
<organism evidence="8 9">
    <name type="scientific">Sulfuriferula multivorans</name>
    <dbReference type="NCBI Taxonomy" id="1559896"/>
    <lineage>
        <taxon>Bacteria</taxon>
        <taxon>Pseudomonadati</taxon>
        <taxon>Pseudomonadota</taxon>
        <taxon>Betaproteobacteria</taxon>
        <taxon>Nitrosomonadales</taxon>
        <taxon>Sulfuricellaceae</taxon>
        <taxon>Sulfuriferula</taxon>
    </lineage>
</organism>
<evidence type="ECO:0000256" key="4">
    <source>
        <dbReference type="ARBA" id="ARBA00022801"/>
    </source>
</evidence>
<sequence length="498" mass="54211">MNEYSILAAVDLGSNSFKLQMARVVDSQIYPLDALKEPVRLAAGVDANKHLDAASQQRALDCLKRFGERLRDLPRGAVRCVGTSALRVAENAQEFLEQAEAALGYPIEVIAGREEARLIYIGVAHSLPASNQPRLVVDIGGGSTECIVGKAYTPRLMESLHMGCVNFTQRFFPGGRIDKHGLKQAELTARAEAQTIAASYAGQWREAVGSSGSARALADILMQNGWAETGITGAGLAALRAQMIRAGSLDKLELPGLKPDRKPVIAGGFAIMSGVFAEFGIEHMTVAEGALREGVLYDLMGRFHHRDMRVATVEQFMRRYHVDTRQAERVTALAVRLFDQLQADAATGTANLRAFLQWAAQLHEIGISIAHSGYHKHGAYILANADMPGFSRMDQALLARLVRAQRGSLNKLPEFQHDSPEPADPATRHAVLALRLAVLFYRSRADVALPELRLGCRDPACQLSLAAEWLADNPLTATALEEEMEDLKAVGIKLTYPS</sequence>
<dbReference type="FunFam" id="3.30.420.40:FF:000023">
    <property type="entry name" value="Guanosine-5'-triphosphate,3'-diphosphate pyrophosphatase"/>
    <property type="match status" value="1"/>
</dbReference>
<evidence type="ECO:0000259" key="6">
    <source>
        <dbReference type="Pfam" id="PF02541"/>
    </source>
</evidence>
<dbReference type="EMBL" id="BGOW01000015">
    <property type="protein sequence ID" value="GBL45978.1"/>
    <property type="molecule type" value="Genomic_DNA"/>
</dbReference>
<dbReference type="Gene3D" id="3.30.420.40">
    <property type="match status" value="1"/>
</dbReference>
<dbReference type="NCBIfam" id="TIGR03706">
    <property type="entry name" value="exo_poly_only"/>
    <property type="match status" value="1"/>
</dbReference>
<dbReference type="AlphaFoldDB" id="A0A401JED8"/>
<dbReference type="Pfam" id="PF02541">
    <property type="entry name" value="Ppx-GppA"/>
    <property type="match status" value="1"/>
</dbReference>
<dbReference type="CDD" id="cd24053">
    <property type="entry name" value="ASKHA_NBD_EcPPX-GppA-like"/>
    <property type="match status" value="1"/>
</dbReference>
<evidence type="ECO:0000313" key="9">
    <source>
        <dbReference type="Proteomes" id="UP000286806"/>
    </source>
</evidence>
<dbReference type="InterPro" id="IPR003695">
    <property type="entry name" value="Ppx_GppA_N"/>
</dbReference>
<dbReference type="FunFam" id="3.30.420.150:FF:000001">
    <property type="entry name" value="Guanosine-5'-triphosphate,3'-diphosphate pyrophosphatase"/>
    <property type="match status" value="1"/>
</dbReference>
<dbReference type="GO" id="GO:0004309">
    <property type="term" value="F:exopolyphosphatase activity"/>
    <property type="evidence" value="ECO:0007669"/>
    <property type="project" value="UniProtKB-EC"/>
</dbReference>